<evidence type="ECO:0008006" key="3">
    <source>
        <dbReference type="Google" id="ProtNLM"/>
    </source>
</evidence>
<sequence>MIRDRGSIKWTAMMLPEHVKLLRDWAKEDNDVTKPQLDEQHVDYMNEQIGEAMEIGSEVTITYYEKKRYHLFIGTIHHVDPIKSRLHVVDKFGEASYLPLENILDITG</sequence>
<dbReference type="Pfam" id="PF08863">
    <property type="entry name" value="YolD"/>
    <property type="match status" value="1"/>
</dbReference>
<dbReference type="RefSeq" id="WP_066414479.1">
    <property type="nucleotide sequence ID" value="NZ_CP018866.1"/>
</dbReference>
<accession>A0A223KSA9</accession>
<name>A0A223KSA9_9BACI</name>
<keyword evidence="2" id="KW-1185">Reference proteome</keyword>
<dbReference type="STRING" id="1314751.GCA_001591425_01627"/>
<gene>
    <name evidence="1" type="ORF">BC6307_14200</name>
</gene>
<protein>
    <recommendedName>
        <fullName evidence="3">YolD-like family protein</fullName>
    </recommendedName>
</protein>
<dbReference type="EMBL" id="CP018866">
    <property type="protein sequence ID" value="AST92359.1"/>
    <property type="molecule type" value="Genomic_DNA"/>
</dbReference>
<proteinExistence type="predicted"/>
<dbReference type="PANTHER" id="PTHR40051:SF1">
    <property type="entry name" value="YOLD-LIKE FAMILY PROTEIN"/>
    <property type="match status" value="1"/>
</dbReference>
<dbReference type="Proteomes" id="UP000215224">
    <property type="component" value="Chromosome"/>
</dbReference>
<evidence type="ECO:0000313" key="1">
    <source>
        <dbReference type="EMBL" id="AST92359.1"/>
    </source>
</evidence>
<evidence type="ECO:0000313" key="2">
    <source>
        <dbReference type="Proteomes" id="UP000215224"/>
    </source>
</evidence>
<organism evidence="1 2">
    <name type="scientific">Sutcliffiella cohnii</name>
    <dbReference type="NCBI Taxonomy" id="33932"/>
    <lineage>
        <taxon>Bacteria</taxon>
        <taxon>Bacillati</taxon>
        <taxon>Bacillota</taxon>
        <taxon>Bacilli</taxon>
        <taxon>Bacillales</taxon>
        <taxon>Bacillaceae</taxon>
        <taxon>Sutcliffiella</taxon>
    </lineage>
</organism>
<dbReference type="AlphaFoldDB" id="A0A223KSA9"/>
<dbReference type="PANTHER" id="PTHR40051">
    <property type="entry name" value="IG HYPOTHETICAL 15966"/>
    <property type="match status" value="1"/>
</dbReference>
<reference evidence="1 2" key="1">
    <citation type="submission" date="2016-12" db="EMBL/GenBank/DDBJ databases">
        <title>The whole genome sequencing and assembly of Bacillus cohnii DSM 6307T strain.</title>
        <authorList>
            <person name="Lee Y.-J."/>
            <person name="Yi H."/>
            <person name="Bahn Y.-S."/>
            <person name="Kim J.F."/>
            <person name="Lee D.-W."/>
        </authorList>
    </citation>
    <scope>NUCLEOTIDE SEQUENCE [LARGE SCALE GENOMIC DNA]</scope>
    <source>
        <strain evidence="1 2">DSM 6307</strain>
    </source>
</reference>
<dbReference type="KEGG" id="bcoh:BC6307_14200"/>
<dbReference type="InterPro" id="IPR014962">
    <property type="entry name" value="YolD"/>
</dbReference>